<feature type="region of interest" description="Disordered" evidence="1">
    <location>
        <begin position="36"/>
        <end position="86"/>
    </location>
</feature>
<organism evidence="3 4">
    <name type="scientific">Ornithinibacillus bavariensis</name>
    <dbReference type="NCBI Taxonomy" id="545502"/>
    <lineage>
        <taxon>Bacteria</taxon>
        <taxon>Bacillati</taxon>
        <taxon>Bacillota</taxon>
        <taxon>Bacilli</taxon>
        <taxon>Bacillales</taxon>
        <taxon>Bacillaceae</taxon>
        <taxon>Ornithinibacillus</taxon>
    </lineage>
</organism>
<protein>
    <submittedName>
        <fullName evidence="3">Uncharacterized protein</fullName>
    </submittedName>
</protein>
<comment type="caution">
    <text evidence="3">The sequence shown here is derived from an EMBL/GenBank/DDBJ whole genome shotgun (WGS) entry which is preliminary data.</text>
</comment>
<dbReference type="Proteomes" id="UP000676917">
    <property type="component" value="Unassembled WGS sequence"/>
</dbReference>
<keyword evidence="2" id="KW-1133">Transmembrane helix</keyword>
<feature type="transmembrane region" description="Helical" evidence="2">
    <location>
        <begin position="14"/>
        <end position="32"/>
    </location>
</feature>
<keyword evidence="2" id="KW-0812">Transmembrane</keyword>
<evidence type="ECO:0000256" key="1">
    <source>
        <dbReference type="SAM" id="MobiDB-lite"/>
    </source>
</evidence>
<feature type="compositionally biased region" description="Low complexity" evidence="1">
    <location>
        <begin position="41"/>
        <end position="54"/>
    </location>
</feature>
<reference evidence="3" key="1">
    <citation type="submission" date="2021-03" db="EMBL/GenBank/DDBJ databases">
        <title>Antimicrobial resistance genes in bacteria isolated from Japanese honey, and their potential for conferring macrolide and lincosamide resistance in the American foulbrood pathogen Paenibacillus larvae.</title>
        <authorList>
            <person name="Okamoto M."/>
            <person name="Kumagai M."/>
            <person name="Kanamori H."/>
            <person name="Takamatsu D."/>
        </authorList>
    </citation>
    <scope>NUCLEOTIDE SEQUENCE</scope>
    <source>
        <strain evidence="3">J43TS3</strain>
    </source>
</reference>
<keyword evidence="2" id="KW-0472">Membrane</keyword>
<dbReference type="EMBL" id="BORP01000002">
    <property type="protein sequence ID" value="GIO27000.1"/>
    <property type="molecule type" value="Genomic_DNA"/>
</dbReference>
<sequence>MANDENKAPFYKRWWFWLIVVIVLLIIIFSAGRNDEDNKDTTNTGTEETTNDTNNKTKDNNRTNEDNDTTKEESAAAKRDNSSAKETTLNAGKFTVGTDIPAGRYVITGEGTGNLFVYDEDGLPVVNEILDKSADMGVPNVTTDIKDGQEIEISGLNAVTFTPAKTKLSNKLTTGTWIVGLDIKAGRYNVTTPSGSGNFFIYNNLGVPTTNEILDATGEMGVKQITVTLEDGQQIGISGLNEVDFTKK</sequence>
<name>A0A919X9J1_9BACI</name>
<evidence type="ECO:0000313" key="3">
    <source>
        <dbReference type="EMBL" id="GIO27000.1"/>
    </source>
</evidence>
<feature type="compositionally biased region" description="Basic and acidic residues" evidence="1">
    <location>
        <begin position="55"/>
        <end position="83"/>
    </location>
</feature>
<keyword evidence="4" id="KW-1185">Reference proteome</keyword>
<dbReference type="RefSeq" id="WP_212920487.1">
    <property type="nucleotide sequence ID" value="NZ_BORP01000002.1"/>
</dbReference>
<accession>A0A919X9J1</accession>
<proteinExistence type="predicted"/>
<evidence type="ECO:0000313" key="4">
    <source>
        <dbReference type="Proteomes" id="UP000676917"/>
    </source>
</evidence>
<dbReference type="AlphaFoldDB" id="A0A919X9J1"/>
<evidence type="ECO:0000256" key="2">
    <source>
        <dbReference type="SAM" id="Phobius"/>
    </source>
</evidence>
<gene>
    <name evidence="3" type="ORF">J43TS3_16110</name>
</gene>